<gene>
    <name evidence="2" type="ORF">BWY73_01239</name>
</gene>
<dbReference type="EMBL" id="MWAK01000226">
    <property type="protein sequence ID" value="OPZ90814.1"/>
    <property type="molecule type" value="Genomic_DNA"/>
</dbReference>
<accession>A0A1V5MC46</accession>
<comment type="caution">
    <text evidence="2">The sequence shown here is derived from an EMBL/GenBank/DDBJ whole genome shotgun (WGS) entry which is preliminary data.</text>
</comment>
<keyword evidence="1" id="KW-1133">Transmembrane helix</keyword>
<keyword evidence="1" id="KW-0472">Membrane</keyword>
<protein>
    <submittedName>
        <fullName evidence="2">Uncharacterized protein</fullName>
    </submittedName>
</protein>
<feature type="transmembrane region" description="Helical" evidence="1">
    <location>
        <begin position="48"/>
        <end position="72"/>
    </location>
</feature>
<keyword evidence="1" id="KW-0812">Transmembrane</keyword>
<evidence type="ECO:0000256" key="1">
    <source>
        <dbReference type="SAM" id="Phobius"/>
    </source>
</evidence>
<organism evidence="2">
    <name type="scientific">candidate division TA06 bacterium ADurb.Bin417</name>
    <dbReference type="NCBI Taxonomy" id="1852828"/>
    <lineage>
        <taxon>Bacteria</taxon>
        <taxon>Bacteria division TA06</taxon>
    </lineage>
</organism>
<feature type="transmembrane region" description="Helical" evidence="1">
    <location>
        <begin position="84"/>
        <end position="104"/>
    </location>
</feature>
<feature type="transmembrane region" description="Helical" evidence="1">
    <location>
        <begin position="7"/>
        <end position="28"/>
    </location>
</feature>
<dbReference type="Proteomes" id="UP000485484">
    <property type="component" value="Unassembled WGS sequence"/>
</dbReference>
<dbReference type="AlphaFoldDB" id="A0A1V5MC46"/>
<sequence>MKGLARFAVLLEILPLAAFGCLGIFHPAGDPQNSANRLIRLLDFQGTYWIRNGIPLPPPLLIAGLLLSILLWRRRKFAAARTGTWIGIVRLGMWALIMLILWLVHVN</sequence>
<proteinExistence type="predicted"/>
<name>A0A1V5MC46_UNCT6</name>
<reference evidence="2" key="1">
    <citation type="submission" date="2017-02" db="EMBL/GenBank/DDBJ databases">
        <title>Delving into the versatile metabolic prowess of the omnipresent phylum Bacteroidetes.</title>
        <authorList>
            <person name="Nobu M.K."/>
            <person name="Mei R."/>
            <person name="Narihiro T."/>
            <person name="Kuroda K."/>
            <person name="Liu W.-T."/>
        </authorList>
    </citation>
    <scope>NUCLEOTIDE SEQUENCE</scope>
    <source>
        <strain evidence="2">ADurb.Bin417</strain>
    </source>
</reference>
<evidence type="ECO:0000313" key="2">
    <source>
        <dbReference type="EMBL" id="OPZ90814.1"/>
    </source>
</evidence>